<reference evidence="10 11" key="1">
    <citation type="journal article" date="2021" name="Nat. Commun.">
        <title>Genetic determinants of endophytism in the Arabidopsis root mycobiome.</title>
        <authorList>
            <person name="Mesny F."/>
            <person name="Miyauchi S."/>
            <person name="Thiergart T."/>
            <person name="Pickel B."/>
            <person name="Atanasova L."/>
            <person name="Karlsson M."/>
            <person name="Huettel B."/>
            <person name="Barry K.W."/>
            <person name="Haridas S."/>
            <person name="Chen C."/>
            <person name="Bauer D."/>
            <person name="Andreopoulos W."/>
            <person name="Pangilinan J."/>
            <person name="LaButti K."/>
            <person name="Riley R."/>
            <person name="Lipzen A."/>
            <person name="Clum A."/>
            <person name="Drula E."/>
            <person name="Henrissat B."/>
            <person name="Kohler A."/>
            <person name="Grigoriev I.V."/>
            <person name="Martin F.M."/>
            <person name="Hacquard S."/>
        </authorList>
    </citation>
    <scope>NUCLEOTIDE SEQUENCE [LARGE SCALE GENOMIC DNA]</scope>
    <source>
        <strain evidence="10 11">MPI-SDFR-AT-0080</strain>
    </source>
</reference>
<comment type="cofactor">
    <cofactor evidence="1">
        <name>Mg(2+)</name>
        <dbReference type="ChEBI" id="CHEBI:18420"/>
    </cofactor>
</comment>
<evidence type="ECO:0000256" key="3">
    <source>
        <dbReference type="ARBA" id="ARBA00005179"/>
    </source>
</evidence>
<comment type="similarity">
    <text evidence="4">Belongs to the UbiA prenyltransferase family.</text>
</comment>
<comment type="caution">
    <text evidence="10">The sequence shown here is derived from an EMBL/GenBank/DDBJ whole genome shotgun (WGS) entry which is preliminary data.</text>
</comment>
<evidence type="ECO:0000256" key="2">
    <source>
        <dbReference type="ARBA" id="ARBA00004141"/>
    </source>
</evidence>
<dbReference type="Gene3D" id="1.20.120.1780">
    <property type="entry name" value="UbiA prenyltransferase"/>
    <property type="match status" value="1"/>
</dbReference>
<evidence type="ECO:0000256" key="9">
    <source>
        <dbReference type="SAM" id="Phobius"/>
    </source>
</evidence>
<keyword evidence="5" id="KW-0808">Transferase</keyword>
<feature type="transmembrane region" description="Helical" evidence="9">
    <location>
        <begin position="256"/>
        <end position="273"/>
    </location>
</feature>
<dbReference type="PANTHER" id="PTHR11048:SF28">
    <property type="entry name" value="4-HYDROXYBENZOATE POLYPRENYLTRANSFERASE, MITOCHONDRIAL"/>
    <property type="match status" value="1"/>
</dbReference>
<dbReference type="Gene3D" id="1.10.357.140">
    <property type="entry name" value="UbiA prenyltransferase"/>
    <property type="match status" value="1"/>
</dbReference>
<dbReference type="PANTHER" id="PTHR11048">
    <property type="entry name" value="PRENYLTRANSFERASES"/>
    <property type="match status" value="1"/>
</dbReference>
<keyword evidence="6 9" id="KW-0812">Transmembrane</keyword>
<evidence type="ECO:0000256" key="1">
    <source>
        <dbReference type="ARBA" id="ARBA00001946"/>
    </source>
</evidence>
<sequence>LAEHPSTISPAFVLRQTGLCFLAAYIFYGAGTVWNDWVDRDVDANVARTKDRPLASGKVTTFQAMLWMVLQTLATWYLLHVMLDGNDLWKHFLPVLVASFLYPFGKRPAARKLYVYPQYILGFIVAWPAVIGWAATYGQHQPFTETVRQCLPLCSMVYFWIIYLNTAYSYQDVADDRKMNVNSFYNLGGQHLHLLLVALASPVPVCMLLFLREFDSFWLWATWLGGWTASFAEQLIHFDPKEPASGGTLHKSNFMLGIWTIFACAVELLRSASKV</sequence>
<protein>
    <submittedName>
        <fullName evidence="10">UbiA prenyltransferase</fullName>
    </submittedName>
</protein>
<gene>
    <name evidence="10" type="ORF">B0J12DRAFT_578127</name>
</gene>
<dbReference type="InterPro" id="IPR044878">
    <property type="entry name" value="UbiA_sf"/>
</dbReference>
<feature type="transmembrane region" description="Helical" evidence="9">
    <location>
        <begin position="12"/>
        <end position="30"/>
    </location>
</feature>
<comment type="subcellular location">
    <subcellularLocation>
        <location evidence="2">Membrane</location>
        <topology evidence="2">Multi-pass membrane protein</topology>
    </subcellularLocation>
</comment>
<accession>A0ABQ8G474</accession>
<dbReference type="InterPro" id="IPR000537">
    <property type="entry name" value="UbiA_prenyltransferase"/>
</dbReference>
<feature type="transmembrane region" description="Helical" evidence="9">
    <location>
        <begin position="150"/>
        <end position="170"/>
    </location>
</feature>
<dbReference type="Proteomes" id="UP000774617">
    <property type="component" value="Unassembled WGS sequence"/>
</dbReference>
<keyword evidence="7 9" id="KW-1133">Transmembrane helix</keyword>
<evidence type="ECO:0000256" key="8">
    <source>
        <dbReference type="ARBA" id="ARBA00023136"/>
    </source>
</evidence>
<keyword evidence="11" id="KW-1185">Reference proteome</keyword>
<organism evidence="10 11">
    <name type="scientific">Macrophomina phaseolina</name>
    <dbReference type="NCBI Taxonomy" id="35725"/>
    <lineage>
        <taxon>Eukaryota</taxon>
        <taxon>Fungi</taxon>
        <taxon>Dikarya</taxon>
        <taxon>Ascomycota</taxon>
        <taxon>Pezizomycotina</taxon>
        <taxon>Dothideomycetes</taxon>
        <taxon>Dothideomycetes incertae sedis</taxon>
        <taxon>Botryosphaeriales</taxon>
        <taxon>Botryosphaeriaceae</taxon>
        <taxon>Macrophomina</taxon>
    </lineage>
</organism>
<feature type="transmembrane region" description="Helical" evidence="9">
    <location>
        <begin position="190"/>
        <end position="210"/>
    </location>
</feature>
<feature type="non-terminal residue" evidence="10">
    <location>
        <position position="1"/>
    </location>
</feature>
<evidence type="ECO:0000256" key="4">
    <source>
        <dbReference type="ARBA" id="ARBA00005985"/>
    </source>
</evidence>
<dbReference type="Pfam" id="PF01040">
    <property type="entry name" value="UbiA"/>
    <property type="match status" value="1"/>
</dbReference>
<feature type="transmembrane region" description="Helical" evidence="9">
    <location>
        <begin position="217"/>
        <end position="236"/>
    </location>
</feature>
<evidence type="ECO:0000313" key="10">
    <source>
        <dbReference type="EMBL" id="KAH7044068.1"/>
    </source>
</evidence>
<feature type="transmembrane region" description="Helical" evidence="9">
    <location>
        <begin position="61"/>
        <end position="79"/>
    </location>
</feature>
<feature type="transmembrane region" description="Helical" evidence="9">
    <location>
        <begin position="116"/>
        <end position="138"/>
    </location>
</feature>
<evidence type="ECO:0000256" key="6">
    <source>
        <dbReference type="ARBA" id="ARBA00022692"/>
    </source>
</evidence>
<comment type="pathway">
    <text evidence="3">Secondary metabolite biosynthesis.</text>
</comment>
<dbReference type="InterPro" id="IPR039653">
    <property type="entry name" value="Prenyltransferase"/>
</dbReference>
<evidence type="ECO:0000256" key="5">
    <source>
        <dbReference type="ARBA" id="ARBA00022679"/>
    </source>
</evidence>
<proteinExistence type="inferred from homology"/>
<evidence type="ECO:0000313" key="11">
    <source>
        <dbReference type="Proteomes" id="UP000774617"/>
    </source>
</evidence>
<evidence type="ECO:0000256" key="7">
    <source>
        <dbReference type="ARBA" id="ARBA00022989"/>
    </source>
</evidence>
<name>A0ABQ8G474_9PEZI</name>
<dbReference type="EMBL" id="JAGTJR010000021">
    <property type="protein sequence ID" value="KAH7044068.1"/>
    <property type="molecule type" value="Genomic_DNA"/>
</dbReference>
<keyword evidence="8 9" id="KW-0472">Membrane</keyword>
<feature type="transmembrane region" description="Helical" evidence="9">
    <location>
        <begin position="88"/>
        <end position="104"/>
    </location>
</feature>